<feature type="chain" id="PRO_5042599365" description="Secreted protein" evidence="1">
    <location>
        <begin position="24"/>
        <end position="75"/>
    </location>
</feature>
<protein>
    <recommendedName>
        <fullName evidence="4">Secreted protein</fullName>
    </recommendedName>
</protein>
<keyword evidence="1" id="KW-0732">Signal</keyword>
<dbReference type="EMBL" id="MPDP01000022">
    <property type="protein sequence ID" value="KAK1494073.1"/>
    <property type="molecule type" value="Genomic_DNA"/>
</dbReference>
<evidence type="ECO:0000313" key="2">
    <source>
        <dbReference type="EMBL" id="KAK1494073.1"/>
    </source>
</evidence>
<gene>
    <name evidence="2" type="ORF">CCUS01_13740</name>
</gene>
<evidence type="ECO:0008006" key="4">
    <source>
        <dbReference type="Google" id="ProtNLM"/>
    </source>
</evidence>
<accession>A0AAI9YB39</accession>
<proteinExistence type="predicted"/>
<dbReference type="AlphaFoldDB" id="A0AAI9YB39"/>
<keyword evidence="3" id="KW-1185">Reference proteome</keyword>
<evidence type="ECO:0000313" key="3">
    <source>
        <dbReference type="Proteomes" id="UP001239213"/>
    </source>
</evidence>
<sequence>MLPMSRLGTLLLLGHQLRACAESAVPSLDDSCGDDARSVSWAMCGMEVPGWKVRRADERQDEVRGVVDRSRGDGN</sequence>
<dbReference type="Proteomes" id="UP001239213">
    <property type="component" value="Unassembled WGS sequence"/>
</dbReference>
<reference evidence="2" key="1">
    <citation type="submission" date="2016-11" db="EMBL/GenBank/DDBJ databases">
        <title>The genome sequence of Colletotrichum cuscutae.</title>
        <authorList>
            <person name="Baroncelli R."/>
        </authorList>
    </citation>
    <scope>NUCLEOTIDE SEQUENCE</scope>
    <source>
        <strain evidence="2">IMI 304802</strain>
    </source>
</reference>
<name>A0AAI9YB39_9PEZI</name>
<evidence type="ECO:0000256" key="1">
    <source>
        <dbReference type="SAM" id="SignalP"/>
    </source>
</evidence>
<feature type="signal peptide" evidence="1">
    <location>
        <begin position="1"/>
        <end position="23"/>
    </location>
</feature>
<organism evidence="2 3">
    <name type="scientific">Colletotrichum cuscutae</name>
    <dbReference type="NCBI Taxonomy" id="1209917"/>
    <lineage>
        <taxon>Eukaryota</taxon>
        <taxon>Fungi</taxon>
        <taxon>Dikarya</taxon>
        <taxon>Ascomycota</taxon>
        <taxon>Pezizomycotina</taxon>
        <taxon>Sordariomycetes</taxon>
        <taxon>Hypocreomycetidae</taxon>
        <taxon>Glomerellales</taxon>
        <taxon>Glomerellaceae</taxon>
        <taxon>Colletotrichum</taxon>
        <taxon>Colletotrichum acutatum species complex</taxon>
    </lineage>
</organism>
<comment type="caution">
    <text evidence="2">The sequence shown here is derived from an EMBL/GenBank/DDBJ whole genome shotgun (WGS) entry which is preliminary data.</text>
</comment>